<dbReference type="PANTHER" id="PTHR42988">
    <property type="entry name" value="PHOSPHOHYDROLASE"/>
    <property type="match status" value="1"/>
</dbReference>
<accession>A0A5S3P8I7</accession>
<dbReference type="PANTHER" id="PTHR42988:SF2">
    <property type="entry name" value="CYCLIC NUCLEOTIDE PHOSPHODIESTERASE CBUA0032-RELATED"/>
    <property type="match status" value="1"/>
</dbReference>
<dbReference type="InterPro" id="IPR042283">
    <property type="entry name" value="GpdQ_catalytic"/>
</dbReference>
<dbReference type="InterPro" id="IPR029052">
    <property type="entry name" value="Metallo-depent_PP-like"/>
</dbReference>
<dbReference type="Gene3D" id="3.30.750.180">
    <property type="entry name" value="GpdQ, beta-strand dimerisation domain"/>
    <property type="match status" value="1"/>
</dbReference>
<proteinExistence type="inferred from homology"/>
<keyword evidence="7" id="KW-1185">Reference proteome</keyword>
<keyword evidence="2" id="KW-0378">Hydrolase</keyword>
<dbReference type="Proteomes" id="UP000309668">
    <property type="component" value="Unassembled WGS sequence"/>
</dbReference>
<evidence type="ECO:0000256" key="1">
    <source>
        <dbReference type="ARBA" id="ARBA00022723"/>
    </source>
</evidence>
<dbReference type="SUPFAM" id="SSF56300">
    <property type="entry name" value="Metallo-dependent phosphatases"/>
    <property type="match status" value="1"/>
</dbReference>
<dbReference type="OrthoDB" id="651281at2"/>
<name>A0A5S3P8I7_9SPHN</name>
<keyword evidence="1" id="KW-0479">Metal-binding</keyword>
<evidence type="ECO:0000313" key="7">
    <source>
        <dbReference type="Proteomes" id="UP000309668"/>
    </source>
</evidence>
<dbReference type="CDD" id="cd07402">
    <property type="entry name" value="MPP_GpdQ"/>
    <property type="match status" value="1"/>
</dbReference>
<evidence type="ECO:0000256" key="2">
    <source>
        <dbReference type="ARBA" id="ARBA00022801"/>
    </source>
</evidence>
<sequence length="312" mass="34724">MARPNRSLAFRGKQDRIKRNGVGKRGNAAMLIAQMTDIHIGFDPDAKPEELNRIRFRAVLDRVLNLPTAPDLLVLSGDLTDHGDADSFTKTAAILAECPCPLLPLVGNHDTREELLRAFSETGHEGGFVHYLVEQDGLRILCLDTFEPGRHGGAFCEERARWLRARLDEAPGTPVLIFMHHPPIVSGIGWMDPAPDEEWIERFGAAIAGHETHIEAIHCGHLHRPITTRFRGVPLSVTPSVAPLVALDLNEISPDKADNRALITTEPPSFALHCWDGRNLVTHYETVGDWEVLASYGEHLKPMIREMFSERA</sequence>
<dbReference type="GO" id="GO:0046872">
    <property type="term" value="F:metal ion binding"/>
    <property type="evidence" value="ECO:0007669"/>
    <property type="project" value="UniProtKB-KW"/>
</dbReference>
<reference evidence="6 7" key="1">
    <citation type="submission" date="2019-05" db="EMBL/GenBank/DDBJ databases">
        <title>Erythrobacter marisflavi sp. nov., isolated from isolated from water of an estuary environment.</title>
        <authorList>
            <person name="Yoon J.-H."/>
        </authorList>
    </citation>
    <scope>NUCLEOTIDE SEQUENCE [LARGE SCALE GENOMIC DNA]</scope>
    <source>
        <strain evidence="6 7">KEM-5</strain>
    </source>
</reference>
<dbReference type="EMBL" id="VCAO01000004">
    <property type="protein sequence ID" value="TMM47300.1"/>
    <property type="molecule type" value="Genomic_DNA"/>
</dbReference>
<feature type="domain" description="Calcineurin-like phosphoesterase" evidence="5">
    <location>
        <begin position="30"/>
        <end position="225"/>
    </location>
</feature>
<evidence type="ECO:0000259" key="5">
    <source>
        <dbReference type="Pfam" id="PF00149"/>
    </source>
</evidence>
<protein>
    <submittedName>
        <fullName evidence="6">Phosphodiesterase</fullName>
    </submittedName>
</protein>
<dbReference type="Pfam" id="PF00149">
    <property type="entry name" value="Metallophos"/>
    <property type="match status" value="1"/>
</dbReference>
<evidence type="ECO:0000313" key="6">
    <source>
        <dbReference type="EMBL" id="TMM47300.1"/>
    </source>
</evidence>
<dbReference type="InterPro" id="IPR004843">
    <property type="entry name" value="Calcineurin-like_PHP"/>
</dbReference>
<dbReference type="InterPro" id="IPR042281">
    <property type="entry name" value="GpdQ_beta-strand"/>
</dbReference>
<comment type="similarity">
    <text evidence="4">Belongs to the cyclic nucleotide phosphodiesterase class-III family.</text>
</comment>
<organism evidence="6 7">
    <name type="scientific">Qipengyuania marisflavi</name>
    <dbReference type="NCBI Taxonomy" id="2486356"/>
    <lineage>
        <taxon>Bacteria</taxon>
        <taxon>Pseudomonadati</taxon>
        <taxon>Pseudomonadota</taxon>
        <taxon>Alphaproteobacteria</taxon>
        <taxon>Sphingomonadales</taxon>
        <taxon>Erythrobacteraceae</taxon>
        <taxon>Qipengyuania</taxon>
    </lineage>
</organism>
<keyword evidence="3" id="KW-0408">Iron</keyword>
<comment type="caution">
    <text evidence="6">The sequence shown here is derived from an EMBL/GenBank/DDBJ whole genome shotgun (WGS) entry which is preliminary data.</text>
</comment>
<dbReference type="Gene3D" id="3.60.21.40">
    <property type="entry name" value="GpdQ, catalytic alpha/beta sandwich domain"/>
    <property type="match status" value="1"/>
</dbReference>
<dbReference type="InterPro" id="IPR050884">
    <property type="entry name" value="CNP_phosphodiesterase-III"/>
</dbReference>
<gene>
    <name evidence="6" type="ORF">FEV51_09525</name>
</gene>
<dbReference type="GO" id="GO:0004112">
    <property type="term" value="F:cyclic-nucleotide phosphodiesterase activity"/>
    <property type="evidence" value="ECO:0007669"/>
    <property type="project" value="InterPro"/>
</dbReference>
<evidence type="ECO:0000256" key="3">
    <source>
        <dbReference type="ARBA" id="ARBA00023004"/>
    </source>
</evidence>
<dbReference type="AlphaFoldDB" id="A0A5S3P8I7"/>
<dbReference type="InterPro" id="IPR026575">
    <property type="entry name" value="GpdQ/CpdA-like"/>
</dbReference>
<evidence type="ECO:0000256" key="4">
    <source>
        <dbReference type="ARBA" id="ARBA00025742"/>
    </source>
</evidence>